<dbReference type="InterPro" id="IPR000305">
    <property type="entry name" value="GIY-YIG_endonuc"/>
</dbReference>
<organism evidence="2">
    <name type="scientific">Amblyomma sculptum</name>
    <name type="common">Tick</name>
    <dbReference type="NCBI Taxonomy" id="1581419"/>
    <lineage>
        <taxon>Eukaryota</taxon>
        <taxon>Metazoa</taxon>
        <taxon>Ecdysozoa</taxon>
        <taxon>Arthropoda</taxon>
        <taxon>Chelicerata</taxon>
        <taxon>Arachnida</taxon>
        <taxon>Acari</taxon>
        <taxon>Parasitiformes</taxon>
        <taxon>Ixodida</taxon>
        <taxon>Ixodoidea</taxon>
        <taxon>Ixodidae</taxon>
        <taxon>Amblyomminae</taxon>
        <taxon>Amblyomma</taxon>
    </lineage>
</organism>
<dbReference type="EMBL" id="GFAA01000046">
    <property type="protein sequence ID" value="JAU03389.1"/>
    <property type="molecule type" value="mRNA"/>
</dbReference>
<dbReference type="SUPFAM" id="SSF82771">
    <property type="entry name" value="GIY-YIG endonuclease"/>
    <property type="match status" value="1"/>
</dbReference>
<feature type="non-terminal residue" evidence="2">
    <location>
        <position position="225"/>
    </location>
</feature>
<sequence length="225" mass="24760">LLPYNSAHSKLVKRSIANLCFLNALKKSCPHVMQQSLAEQVERLQCSGFPPSVLLAVAESLGKKLKLSSKAARPVEVKTRKLEVMPYFHKTSHGIKKVAQKFDVTMAFSAPCKLSGLCARTSADLRRTGVCKTKHQTMFTSCAVGVVYSIPLSCGKIYIGQTGACLNERLRQHRTTLGTGTGSNLALHVRDCKCSPSFHTTSIIGRGKSKRERELLEAFLIRKNK</sequence>
<proteinExistence type="evidence at transcript level"/>
<accession>A0A1E1XVV7</accession>
<feature type="domain" description="GIY-YIG" evidence="1">
    <location>
        <begin position="140"/>
        <end position="225"/>
    </location>
</feature>
<dbReference type="InterPro" id="IPR035901">
    <property type="entry name" value="GIY-YIG_endonuc_sf"/>
</dbReference>
<evidence type="ECO:0000313" key="2">
    <source>
        <dbReference type="EMBL" id="JAU03389.1"/>
    </source>
</evidence>
<dbReference type="PROSITE" id="PS50164">
    <property type="entry name" value="GIY_YIG"/>
    <property type="match status" value="1"/>
</dbReference>
<evidence type="ECO:0000259" key="1">
    <source>
        <dbReference type="PROSITE" id="PS50164"/>
    </source>
</evidence>
<name>A0A1E1XVV7_AMBSC</name>
<dbReference type="AlphaFoldDB" id="A0A1E1XVV7"/>
<reference evidence="2" key="2">
    <citation type="journal article" date="2017" name="Front. Cell. Infect. Microbiol.">
        <title>Analysis of the Salivary Gland Transcriptome of Unfed and Partially Fed Amblyomma sculptum Ticks and Descriptive Proteome of the Saliva.</title>
        <authorList>
            <person name="Esteves E."/>
            <person name="Maruyama S.R."/>
            <person name="Kawahara R."/>
            <person name="Fujita A."/>
            <person name="Martins L.A."/>
            <person name="Righi A.A."/>
            <person name="Costa F.B."/>
            <person name="Palmisano G."/>
            <person name="Labruna M.B."/>
            <person name="Sa-Nunes A."/>
            <person name="Ribeiro J.M.C."/>
            <person name="Fogaca A.C."/>
        </authorList>
    </citation>
    <scope>NUCLEOTIDE SEQUENCE</scope>
</reference>
<reference evidence="2" key="1">
    <citation type="submission" date="2016-09" db="EMBL/GenBank/DDBJ databases">
        <authorList>
            <person name="Capua I."/>
            <person name="De Benedictis P."/>
            <person name="Joannis T."/>
            <person name="Lombin L.H."/>
            <person name="Cattoli G."/>
        </authorList>
    </citation>
    <scope>NUCLEOTIDE SEQUENCE</scope>
</reference>
<feature type="non-terminal residue" evidence="2">
    <location>
        <position position="1"/>
    </location>
</feature>
<protein>
    <submittedName>
        <fullName evidence="2">Putative tick transposon</fullName>
    </submittedName>
</protein>